<evidence type="ECO:0000256" key="4">
    <source>
        <dbReference type="ARBA" id="ARBA00023239"/>
    </source>
</evidence>
<evidence type="ECO:0000313" key="7">
    <source>
        <dbReference type="Proteomes" id="UP000733744"/>
    </source>
</evidence>
<dbReference type="Proteomes" id="UP000733744">
    <property type="component" value="Unassembled WGS sequence"/>
</dbReference>
<name>A0ABY3CAB8_9GAMM</name>
<protein>
    <submittedName>
        <fullName evidence="6">GFA family protein</fullName>
    </submittedName>
</protein>
<evidence type="ECO:0000256" key="1">
    <source>
        <dbReference type="ARBA" id="ARBA00005495"/>
    </source>
</evidence>
<dbReference type="InterPro" id="IPR011057">
    <property type="entry name" value="Mss4-like_sf"/>
</dbReference>
<dbReference type="InterPro" id="IPR006913">
    <property type="entry name" value="CENP-V/GFA"/>
</dbReference>
<evidence type="ECO:0000256" key="3">
    <source>
        <dbReference type="ARBA" id="ARBA00022833"/>
    </source>
</evidence>
<dbReference type="EMBL" id="RYFG02000102">
    <property type="protein sequence ID" value="TRW93191.1"/>
    <property type="molecule type" value="Genomic_DNA"/>
</dbReference>
<dbReference type="RefSeq" id="WP_127029773.1">
    <property type="nucleotide sequence ID" value="NZ_RYFG02000102.1"/>
</dbReference>
<sequence>MNLFKGNCICGAVKYQLNSEPRLSFLCQCRQCQRITGTGHSAEFVALGKDTLVSGELKFYELTSDNGNTLSSGFCPTCGNPVLKKSSGYPGMLFFHAATLKDPGVFKPQQVFWGASHQPWDYVNPDLEVKEQA</sequence>
<keyword evidence="7" id="KW-1185">Reference proteome</keyword>
<dbReference type="PANTHER" id="PTHR33337:SF40">
    <property type="entry name" value="CENP-V_GFA DOMAIN-CONTAINING PROTEIN-RELATED"/>
    <property type="match status" value="1"/>
</dbReference>
<accession>A0ABY3CAB8</accession>
<evidence type="ECO:0000259" key="5">
    <source>
        <dbReference type="PROSITE" id="PS51891"/>
    </source>
</evidence>
<keyword evidence="4" id="KW-0456">Lyase</keyword>
<dbReference type="Gene3D" id="3.90.1590.10">
    <property type="entry name" value="glutathione-dependent formaldehyde- activating enzyme (gfa)"/>
    <property type="match status" value="1"/>
</dbReference>
<dbReference type="PROSITE" id="PS51891">
    <property type="entry name" value="CENP_V_GFA"/>
    <property type="match status" value="1"/>
</dbReference>
<comment type="caution">
    <text evidence="6">The sequence shown here is derived from an EMBL/GenBank/DDBJ whole genome shotgun (WGS) entry which is preliminary data.</text>
</comment>
<evidence type="ECO:0000313" key="6">
    <source>
        <dbReference type="EMBL" id="TRW93191.1"/>
    </source>
</evidence>
<dbReference type="SUPFAM" id="SSF51316">
    <property type="entry name" value="Mss4-like"/>
    <property type="match status" value="1"/>
</dbReference>
<dbReference type="Pfam" id="PF04828">
    <property type="entry name" value="GFA"/>
    <property type="match status" value="1"/>
</dbReference>
<proteinExistence type="inferred from homology"/>
<evidence type="ECO:0000256" key="2">
    <source>
        <dbReference type="ARBA" id="ARBA00022723"/>
    </source>
</evidence>
<keyword evidence="2" id="KW-0479">Metal-binding</keyword>
<organism evidence="6 7">
    <name type="scientific">Candidatus Methylobacter oryzae</name>
    <dbReference type="NCBI Taxonomy" id="2497749"/>
    <lineage>
        <taxon>Bacteria</taxon>
        <taxon>Pseudomonadati</taxon>
        <taxon>Pseudomonadota</taxon>
        <taxon>Gammaproteobacteria</taxon>
        <taxon>Methylococcales</taxon>
        <taxon>Methylococcaceae</taxon>
        <taxon>Methylobacter</taxon>
    </lineage>
</organism>
<comment type="similarity">
    <text evidence="1">Belongs to the Gfa family.</text>
</comment>
<keyword evidence="3" id="KW-0862">Zinc</keyword>
<reference evidence="6 7" key="1">
    <citation type="journal article" date="2019" name="Antonie Van Leeuwenhoek">
        <title>Description of 'Ca. Methylobacter oryzae' KRF1, a novel species from the environmentally important Methylobacter clade 2.</title>
        <authorList>
            <person name="Khatri K."/>
            <person name="Mohite J.A."/>
            <person name="Pandit P.S."/>
            <person name="Bahulikar R."/>
            <person name="Rahalkar M.C."/>
        </authorList>
    </citation>
    <scope>NUCLEOTIDE SEQUENCE [LARGE SCALE GENOMIC DNA]</scope>
    <source>
        <strain evidence="6 7">KRF1</strain>
    </source>
</reference>
<gene>
    <name evidence="6" type="ORF">EKO24_012925</name>
</gene>
<dbReference type="PANTHER" id="PTHR33337">
    <property type="entry name" value="GFA DOMAIN-CONTAINING PROTEIN"/>
    <property type="match status" value="1"/>
</dbReference>
<feature type="domain" description="CENP-V/GFA" evidence="5">
    <location>
        <begin position="4"/>
        <end position="121"/>
    </location>
</feature>